<name>A0ABV1VKN5_9ACTN</name>
<organism evidence="3 4">
    <name type="scientific">Streptomyces flaveolus</name>
    <dbReference type="NCBI Taxonomy" id="67297"/>
    <lineage>
        <taxon>Bacteria</taxon>
        <taxon>Bacillati</taxon>
        <taxon>Actinomycetota</taxon>
        <taxon>Actinomycetes</taxon>
        <taxon>Kitasatosporales</taxon>
        <taxon>Streptomycetaceae</taxon>
        <taxon>Streptomyces</taxon>
    </lineage>
</organism>
<keyword evidence="4" id="KW-1185">Reference proteome</keyword>
<keyword evidence="2" id="KW-0378">Hydrolase</keyword>
<dbReference type="EMBL" id="JBEPCV010000023">
    <property type="protein sequence ID" value="MER6906599.1"/>
    <property type="molecule type" value="Genomic_DNA"/>
</dbReference>
<dbReference type="Proteomes" id="UP001490330">
    <property type="component" value="Unassembled WGS sequence"/>
</dbReference>
<sequence>MLTTTGDLSHGVLAVHPSAPLYAPLPEGLHWLDTPVSPALLYVPKRLPQQPAPLLVAFHGATGVPGDMVRTLRSAAKQYGALLLAPASESATWDAVTTGRFSKDAMSLQYAMTTVFDHFEVDADRIAVSGFSDGASYALGLGLANGDLFTRVLAYSPGSIPGAGRNGRPTIFVSHGRADVVHPIAQASHRIIPALEDEGYHVDYVEHELGHQVPAAVVRASSELLG</sequence>
<comment type="caution">
    <text evidence="3">The sequence shown here is derived from an EMBL/GenBank/DDBJ whole genome shotgun (WGS) entry which is preliminary data.</text>
</comment>
<evidence type="ECO:0000313" key="4">
    <source>
        <dbReference type="Proteomes" id="UP001490330"/>
    </source>
</evidence>
<dbReference type="PANTHER" id="PTHR43037:SF5">
    <property type="entry name" value="FERULOYL ESTERASE"/>
    <property type="match status" value="1"/>
</dbReference>
<protein>
    <recommendedName>
        <fullName evidence="5">Esterase</fullName>
    </recommendedName>
</protein>
<dbReference type="PANTHER" id="PTHR43037">
    <property type="entry name" value="UNNAMED PRODUCT-RELATED"/>
    <property type="match status" value="1"/>
</dbReference>
<evidence type="ECO:0008006" key="5">
    <source>
        <dbReference type="Google" id="ProtNLM"/>
    </source>
</evidence>
<proteinExistence type="predicted"/>
<accession>A0ABV1VKN5</accession>
<evidence type="ECO:0000313" key="3">
    <source>
        <dbReference type="EMBL" id="MER6906599.1"/>
    </source>
</evidence>
<keyword evidence="1" id="KW-0732">Signal</keyword>
<evidence type="ECO:0000256" key="1">
    <source>
        <dbReference type="ARBA" id="ARBA00022729"/>
    </source>
</evidence>
<dbReference type="SUPFAM" id="SSF53474">
    <property type="entry name" value="alpha/beta-Hydrolases"/>
    <property type="match status" value="1"/>
</dbReference>
<dbReference type="RefSeq" id="WP_350721479.1">
    <property type="nucleotide sequence ID" value="NZ_JBEPCO010000026.1"/>
</dbReference>
<reference evidence="3 4" key="1">
    <citation type="submission" date="2024-06" db="EMBL/GenBank/DDBJ databases">
        <title>The Natural Products Discovery Center: Release of the First 8490 Sequenced Strains for Exploring Actinobacteria Biosynthetic Diversity.</title>
        <authorList>
            <person name="Kalkreuter E."/>
            <person name="Kautsar S.A."/>
            <person name="Yang D."/>
            <person name="Bader C.D."/>
            <person name="Teijaro C.N."/>
            <person name="Fluegel L."/>
            <person name="Davis C.M."/>
            <person name="Simpson J.R."/>
            <person name="Lauterbach L."/>
            <person name="Steele A.D."/>
            <person name="Gui C."/>
            <person name="Meng S."/>
            <person name="Li G."/>
            <person name="Viehrig K."/>
            <person name="Ye F."/>
            <person name="Su P."/>
            <person name="Kiefer A.F."/>
            <person name="Nichols A."/>
            <person name="Cepeda A.J."/>
            <person name="Yan W."/>
            <person name="Fan B."/>
            <person name="Jiang Y."/>
            <person name="Adhikari A."/>
            <person name="Zheng C.-J."/>
            <person name="Schuster L."/>
            <person name="Cowan T.M."/>
            <person name="Smanski M.J."/>
            <person name="Chevrette M.G."/>
            <person name="De Carvalho L.P.S."/>
            <person name="Shen B."/>
        </authorList>
    </citation>
    <scope>NUCLEOTIDE SEQUENCE [LARGE SCALE GENOMIC DNA]</scope>
    <source>
        <strain evidence="3 4">NPDC000632</strain>
    </source>
</reference>
<evidence type="ECO:0000256" key="2">
    <source>
        <dbReference type="ARBA" id="ARBA00022801"/>
    </source>
</evidence>
<dbReference type="InterPro" id="IPR029058">
    <property type="entry name" value="AB_hydrolase_fold"/>
</dbReference>
<dbReference type="InterPro" id="IPR050955">
    <property type="entry name" value="Plant_Biomass_Hydrol_Est"/>
</dbReference>
<dbReference type="Gene3D" id="3.40.50.1820">
    <property type="entry name" value="alpha/beta hydrolase"/>
    <property type="match status" value="1"/>
</dbReference>
<gene>
    <name evidence="3" type="ORF">ABT322_23235</name>
</gene>